<keyword evidence="1" id="KW-0812">Transmembrane</keyword>
<keyword evidence="3" id="KW-1185">Reference proteome</keyword>
<name>A6LFP1_PARD8</name>
<keyword evidence="1" id="KW-0472">Membrane</keyword>
<accession>A6LFP1</accession>
<protein>
    <submittedName>
        <fullName evidence="2">Uncharacterized protein</fullName>
    </submittedName>
</protein>
<keyword evidence="1" id="KW-1133">Transmembrane helix</keyword>
<dbReference type="PaxDb" id="435591-BDI_2792"/>
<evidence type="ECO:0000313" key="3">
    <source>
        <dbReference type="Proteomes" id="UP000000566"/>
    </source>
</evidence>
<evidence type="ECO:0000313" key="2">
    <source>
        <dbReference type="EMBL" id="ABR44505.1"/>
    </source>
</evidence>
<dbReference type="AlphaFoldDB" id="A6LFP1"/>
<dbReference type="STRING" id="435591.BDI_2792"/>
<dbReference type="KEGG" id="pdi:BDI_2792"/>
<feature type="transmembrane region" description="Helical" evidence="1">
    <location>
        <begin position="20"/>
        <end position="38"/>
    </location>
</feature>
<sequence length="81" mass="9453">MSKKLPFSMMPRASALCPLTVSSFFIPCFYVFFPYILLLEVKFLASLRGNSLTKEIILFRLTKLFRTFAPQKENTRYGKTF</sequence>
<dbReference type="Proteomes" id="UP000000566">
    <property type="component" value="Chromosome"/>
</dbReference>
<organism evidence="2 3">
    <name type="scientific">Parabacteroides distasonis (strain ATCC 8503 / DSM 20701 / CIP 104284 / JCM 5825 / NCTC 11152)</name>
    <dbReference type="NCBI Taxonomy" id="435591"/>
    <lineage>
        <taxon>Bacteria</taxon>
        <taxon>Pseudomonadati</taxon>
        <taxon>Bacteroidota</taxon>
        <taxon>Bacteroidia</taxon>
        <taxon>Bacteroidales</taxon>
        <taxon>Tannerellaceae</taxon>
        <taxon>Parabacteroides</taxon>
    </lineage>
</organism>
<dbReference type="EMBL" id="CP000140">
    <property type="protein sequence ID" value="ABR44505.1"/>
    <property type="molecule type" value="Genomic_DNA"/>
</dbReference>
<proteinExistence type="predicted"/>
<evidence type="ECO:0000256" key="1">
    <source>
        <dbReference type="SAM" id="Phobius"/>
    </source>
</evidence>
<gene>
    <name evidence="2" type="ordered locus">BDI_2792</name>
</gene>
<reference evidence="2 3" key="1">
    <citation type="journal article" date="2007" name="PLoS Biol.">
        <title>Evolution of symbiotic bacteria in the distal human intestine.</title>
        <authorList>
            <person name="Xu J."/>
            <person name="Mahowald M.A."/>
            <person name="Ley R.E."/>
            <person name="Lozupone C.A."/>
            <person name="Hamady M."/>
            <person name="Martens E.C."/>
            <person name="Henrissat B."/>
            <person name="Coutinho P.M."/>
            <person name="Minx P."/>
            <person name="Latreille P."/>
            <person name="Cordum H."/>
            <person name="Van Brunt A."/>
            <person name="Kim K."/>
            <person name="Fulton R.S."/>
            <person name="Fulton L.A."/>
            <person name="Clifton S.W."/>
            <person name="Wilson R.K."/>
            <person name="Knight R.D."/>
            <person name="Gordon J.I."/>
        </authorList>
    </citation>
    <scope>NUCLEOTIDE SEQUENCE [LARGE SCALE GENOMIC DNA]</scope>
    <source>
        <strain evidence="3">ATCC 8503 / DSM 20701 / CIP 104284 / JCM 5825 / NCTC 11152</strain>
    </source>
</reference>
<dbReference type="HOGENOM" id="CLU_2570683_0_0_10"/>